<dbReference type="EMBL" id="JAZGQO010000013">
    <property type="protein sequence ID" value="KAK6171760.1"/>
    <property type="molecule type" value="Genomic_DNA"/>
</dbReference>
<dbReference type="Proteomes" id="UP001347796">
    <property type="component" value="Unassembled WGS sequence"/>
</dbReference>
<feature type="compositionally biased region" description="Polar residues" evidence="1">
    <location>
        <begin position="323"/>
        <end position="345"/>
    </location>
</feature>
<sequence>MKYCLYLGISEKAKSRISHPTNCHTPQHVIKDSNPPAQGDNTSQKTDFFSMLDWNSHDTKDDQKVASKDTEIRQGLLVFDGEEDEFLTLSHASSGQFFNCDNPENSQNQKQINSPTMGQETVDFFNSNNQRSEEDNVFNTNSKQVREDADFFNLDTLSSDFDPFGITVNASDDKSKSCSNKAIPNDFGDFDVFGQAPPPKVKEGSSNKATPSPFYSFQNFKSPSPSTLLSKFEDNFGGFDPFQNSDSKPSKDDPFQNAPFNSSATDPFQNLSNKRNGAKESKKNDGDDDDDFFKMMEGSNDVPVQTSMPGSDNLMGSWDAKNIAQSGASKSNIPITNPTLGTGSSAFGPVPKTDPFAGIGE</sequence>
<reference evidence="2 3" key="1">
    <citation type="submission" date="2024-01" db="EMBL/GenBank/DDBJ databases">
        <title>The genome of the rayed Mediterranean limpet Patella caerulea (Linnaeus, 1758).</title>
        <authorList>
            <person name="Anh-Thu Weber A."/>
            <person name="Halstead-Nussloch G."/>
        </authorList>
    </citation>
    <scope>NUCLEOTIDE SEQUENCE [LARGE SCALE GENOMIC DNA]</scope>
    <source>
        <strain evidence="2">AATW-2023a</strain>
        <tissue evidence="2">Whole specimen</tissue>
    </source>
</reference>
<feature type="region of interest" description="Disordered" evidence="1">
    <location>
        <begin position="232"/>
        <end position="361"/>
    </location>
</feature>
<keyword evidence="3" id="KW-1185">Reference proteome</keyword>
<protein>
    <submittedName>
        <fullName evidence="2">Uncharacterized protein</fullName>
    </submittedName>
</protein>
<evidence type="ECO:0000256" key="1">
    <source>
        <dbReference type="SAM" id="MobiDB-lite"/>
    </source>
</evidence>
<feature type="region of interest" description="Disordered" evidence="1">
    <location>
        <begin position="189"/>
        <end position="217"/>
    </location>
</feature>
<feature type="compositionally biased region" description="Polar residues" evidence="1">
    <location>
        <begin position="206"/>
        <end position="217"/>
    </location>
</feature>
<feature type="region of interest" description="Disordered" evidence="1">
    <location>
        <begin position="17"/>
        <end position="42"/>
    </location>
</feature>
<accession>A0AAN8J8B7</accession>
<dbReference type="AlphaFoldDB" id="A0AAN8J8B7"/>
<name>A0AAN8J8B7_PATCE</name>
<evidence type="ECO:0000313" key="2">
    <source>
        <dbReference type="EMBL" id="KAK6171760.1"/>
    </source>
</evidence>
<proteinExistence type="predicted"/>
<comment type="caution">
    <text evidence="2">The sequence shown here is derived from an EMBL/GenBank/DDBJ whole genome shotgun (WGS) entry which is preliminary data.</text>
</comment>
<evidence type="ECO:0000313" key="3">
    <source>
        <dbReference type="Proteomes" id="UP001347796"/>
    </source>
</evidence>
<organism evidence="2 3">
    <name type="scientific">Patella caerulea</name>
    <name type="common">Rayed Mediterranean limpet</name>
    <dbReference type="NCBI Taxonomy" id="87958"/>
    <lineage>
        <taxon>Eukaryota</taxon>
        <taxon>Metazoa</taxon>
        <taxon>Spiralia</taxon>
        <taxon>Lophotrochozoa</taxon>
        <taxon>Mollusca</taxon>
        <taxon>Gastropoda</taxon>
        <taxon>Patellogastropoda</taxon>
        <taxon>Patelloidea</taxon>
        <taxon>Patellidae</taxon>
        <taxon>Patella</taxon>
    </lineage>
</organism>
<feature type="compositionally biased region" description="Polar residues" evidence="1">
    <location>
        <begin position="258"/>
        <end position="275"/>
    </location>
</feature>
<gene>
    <name evidence="2" type="ORF">SNE40_018193</name>
</gene>